<keyword evidence="6" id="KW-0378">Hydrolase</keyword>
<sequence>MGNRIEKTYGTALKGLFHAVNPLKKKFLKTYCTVHKFIMLQALDILKNNKYEDAYNFFKENLSKLNEGTTWADQDFKSSNHFFHFSKGKGLYGFSNALLECKKYHRKSLEYLEKGDLNKAMFFLGAACHLIQDVTVPQHVNNKLLKSHRRFELWIISKLLNDYSFMAEDEIVRYSNLDEYIVNNSFLANNTYIKYINIKNREEKYNKIASIVLKEAQKTTAGFLLDYYEDVKNKESFLNLSK</sequence>
<comment type="caution">
    <text evidence="10">The sequence shown here is derived from an EMBL/GenBank/DDBJ whole genome shotgun (WGS) entry which is preliminary data.</text>
</comment>
<keyword evidence="4" id="KW-0479">Metal-binding</keyword>
<dbReference type="Gene3D" id="1.10.575.10">
    <property type="entry name" value="P1 Nuclease"/>
    <property type="match status" value="1"/>
</dbReference>
<protein>
    <recommendedName>
        <fullName evidence="2">Phospholipase C</fullName>
        <ecNumber evidence="1">3.1.4.3</ecNumber>
    </recommendedName>
    <alternativeName>
        <fullName evidence="8">Phosphatidylcholine cholinephosphohydrolase</fullName>
    </alternativeName>
</protein>
<dbReference type="EMBL" id="FNGL01000001">
    <property type="protein sequence ID" value="SDK82113.1"/>
    <property type="molecule type" value="Genomic_DNA"/>
</dbReference>
<evidence type="ECO:0000256" key="7">
    <source>
        <dbReference type="ARBA" id="ARBA00022833"/>
    </source>
</evidence>
<evidence type="ECO:0000256" key="1">
    <source>
        <dbReference type="ARBA" id="ARBA00012018"/>
    </source>
</evidence>
<proteinExistence type="predicted"/>
<dbReference type="Pfam" id="PF00882">
    <property type="entry name" value="Zn_dep_PLPC"/>
    <property type="match status" value="1"/>
</dbReference>
<dbReference type="SUPFAM" id="SSF48537">
    <property type="entry name" value="Phospholipase C/P1 nuclease"/>
    <property type="match status" value="1"/>
</dbReference>
<name>A0ABY0QHW4_CLOCO</name>
<evidence type="ECO:0000256" key="8">
    <source>
        <dbReference type="ARBA" id="ARBA00031285"/>
    </source>
</evidence>
<dbReference type="InterPro" id="IPR001531">
    <property type="entry name" value="Zn_PLipaseC"/>
</dbReference>
<dbReference type="InterPro" id="IPR008947">
    <property type="entry name" value="PLipase_C/P1_nuclease_dom_sf"/>
</dbReference>
<dbReference type="RefSeq" id="WP_089862972.1">
    <property type="nucleotide sequence ID" value="NZ_FNGL01000001.1"/>
</dbReference>
<keyword evidence="7" id="KW-0862">Zinc</keyword>
<evidence type="ECO:0000256" key="5">
    <source>
        <dbReference type="ARBA" id="ARBA00022729"/>
    </source>
</evidence>
<keyword evidence="11" id="KW-1185">Reference proteome</keyword>
<dbReference type="PROSITE" id="PS51346">
    <property type="entry name" value="PROKAR_ZN_DEPEND_PLPC_2"/>
    <property type="match status" value="1"/>
</dbReference>
<keyword evidence="3" id="KW-0964">Secreted</keyword>
<evidence type="ECO:0000259" key="9">
    <source>
        <dbReference type="PROSITE" id="PS51346"/>
    </source>
</evidence>
<organism evidence="10 11">
    <name type="scientific">Clostridium cochlearium</name>
    <dbReference type="NCBI Taxonomy" id="1494"/>
    <lineage>
        <taxon>Bacteria</taxon>
        <taxon>Bacillati</taxon>
        <taxon>Bacillota</taxon>
        <taxon>Clostridia</taxon>
        <taxon>Eubacteriales</taxon>
        <taxon>Clostridiaceae</taxon>
        <taxon>Clostridium</taxon>
    </lineage>
</organism>
<dbReference type="SMART" id="SM00770">
    <property type="entry name" value="Zn_dep_PLPC"/>
    <property type="match status" value="1"/>
</dbReference>
<dbReference type="EC" id="3.1.4.3" evidence="1"/>
<keyword evidence="5" id="KW-0732">Signal</keyword>
<evidence type="ECO:0000256" key="6">
    <source>
        <dbReference type="ARBA" id="ARBA00022801"/>
    </source>
</evidence>
<accession>A0ABY0QHW4</accession>
<evidence type="ECO:0000256" key="4">
    <source>
        <dbReference type="ARBA" id="ARBA00022723"/>
    </source>
</evidence>
<dbReference type="CDD" id="cd11009">
    <property type="entry name" value="Zn_dep_PLPC"/>
    <property type="match status" value="1"/>
</dbReference>
<reference evidence="10 11" key="1">
    <citation type="submission" date="2016-10" db="EMBL/GenBank/DDBJ databases">
        <authorList>
            <person name="Varghese N."/>
            <person name="Submissions S."/>
        </authorList>
    </citation>
    <scope>NUCLEOTIDE SEQUENCE [LARGE SCALE GENOMIC DNA]</scope>
    <source>
        <strain evidence="10 11">NLAE-zl-C224</strain>
    </source>
</reference>
<evidence type="ECO:0000313" key="10">
    <source>
        <dbReference type="EMBL" id="SDK82113.1"/>
    </source>
</evidence>
<feature type="domain" description="Zn-dependent PLC" evidence="9">
    <location>
        <begin position="22"/>
        <end position="238"/>
    </location>
</feature>
<gene>
    <name evidence="10" type="ORF">SAMN05216497_10199</name>
</gene>
<dbReference type="Proteomes" id="UP000198811">
    <property type="component" value="Unassembled WGS sequence"/>
</dbReference>
<evidence type="ECO:0000256" key="3">
    <source>
        <dbReference type="ARBA" id="ARBA00022525"/>
    </source>
</evidence>
<dbReference type="InterPro" id="IPR029002">
    <property type="entry name" value="PLPC/GPLD1"/>
</dbReference>
<evidence type="ECO:0000313" key="11">
    <source>
        <dbReference type="Proteomes" id="UP000198811"/>
    </source>
</evidence>
<evidence type="ECO:0000256" key="2">
    <source>
        <dbReference type="ARBA" id="ARBA00018391"/>
    </source>
</evidence>